<evidence type="ECO:0000256" key="1">
    <source>
        <dbReference type="SAM" id="Phobius"/>
    </source>
</evidence>
<name>G3PUG0_GASAC</name>
<reference evidence="2" key="1">
    <citation type="submission" date="2006-01" db="EMBL/GenBank/DDBJ databases">
        <authorList>
            <person name="Lindblad-Toh K."/>
            <person name="Mauceli E."/>
            <person name="Grabherr M."/>
            <person name="Chang J.L."/>
            <person name="Lander E.S."/>
        </authorList>
    </citation>
    <scope>NUCLEOTIDE SEQUENCE [LARGE SCALE GENOMIC DNA]</scope>
</reference>
<proteinExistence type="predicted"/>
<dbReference type="InParanoid" id="G3PUG0"/>
<keyword evidence="1" id="KW-0812">Transmembrane</keyword>
<feature type="transmembrane region" description="Helical" evidence="1">
    <location>
        <begin position="91"/>
        <end position="114"/>
    </location>
</feature>
<accession>G3PUG0</accession>
<organism evidence="2">
    <name type="scientific">Gasterosteus aculeatus</name>
    <name type="common">Three-spined stickleback</name>
    <dbReference type="NCBI Taxonomy" id="69293"/>
    <lineage>
        <taxon>Eukaryota</taxon>
        <taxon>Metazoa</taxon>
        <taxon>Chordata</taxon>
        <taxon>Craniata</taxon>
        <taxon>Vertebrata</taxon>
        <taxon>Euteleostomi</taxon>
        <taxon>Actinopterygii</taxon>
        <taxon>Neopterygii</taxon>
        <taxon>Teleostei</taxon>
        <taxon>Neoteleostei</taxon>
        <taxon>Acanthomorphata</taxon>
        <taxon>Eupercaria</taxon>
        <taxon>Perciformes</taxon>
        <taxon>Cottioidei</taxon>
        <taxon>Gasterosteales</taxon>
        <taxon>Gasterosteidae</taxon>
        <taxon>Gasterosteus</taxon>
    </lineage>
</organism>
<protein>
    <submittedName>
        <fullName evidence="2">Uncharacterized protein</fullName>
    </submittedName>
</protein>
<keyword evidence="1" id="KW-0472">Membrane</keyword>
<sequence length="119" mass="13837">MKVLPANRHCSEVMLFHKDYIDQTSDVNAKCTKHCCPSYYPKRPTVKYYWTSSSSVKFTGDRTESSWIICNAWNVTVTQVNNLNINIRHTAYYLVVFSCSAMVLLNSFKMHVWIKVSLM</sequence>
<dbReference type="Ensembl" id="ENSGACT00000021288.1">
    <property type="protein sequence ID" value="ENSGACP00000021247.1"/>
    <property type="gene ID" value="ENSGACG00000016108.1"/>
</dbReference>
<reference evidence="2" key="2">
    <citation type="submission" date="2024-04" db="UniProtKB">
        <authorList>
            <consortium name="Ensembl"/>
        </authorList>
    </citation>
    <scope>IDENTIFICATION</scope>
</reference>
<dbReference type="AlphaFoldDB" id="G3PUG0"/>
<keyword evidence="1" id="KW-1133">Transmembrane helix</keyword>
<dbReference type="Bgee" id="ENSGACG00000016108">
    <property type="expression patterns" value="Expressed in pharyngeal gill and 12 other cell types or tissues"/>
</dbReference>
<evidence type="ECO:0000313" key="2">
    <source>
        <dbReference type="Ensembl" id="ENSGACP00000021247.1"/>
    </source>
</evidence>